<dbReference type="Pfam" id="PF11258">
    <property type="entry name" value="DUF3048"/>
    <property type="match status" value="1"/>
</dbReference>
<evidence type="ECO:0000313" key="4">
    <source>
        <dbReference type="Proteomes" id="UP000176404"/>
    </source>
</evidence>
<dbReference type="STRING" id="1802517.A2892_02030"/>
<dbReference type="AlphaFoldDB" id="A0A1F8BA34"/>
<evidence type="ECO:0000259" key="2">
    <source>
        <dbReference type="Pfam" id="PF17479"/>
    </source>
</evidence>
<proteinExistence type="predicted"/>
<sequence>MEKVKNLILGKKAMLVLSFLGLFLLSLGSSWAFFSFLKKEPLVPKEVEKGRARIDPNLPKDEECPINGKMFSKPEKVIWEERRPITAVIENHLDSRSQSGLSKADLIYEAVAEGGITRFLAVYYCGASAEDVKIAPIRSIRVYFIDWASEFGNYPLLVHSGGANNICNNCPGGVKYKGEVAPEVDAFKRLVKLGWRSANGNAMDAGTNLGYPAVKRDQYRLGTKSAWEHSFEGYTDKIFEEAKKRGFGYKDSEGNAWDENFTVWKFIDEKPVPAPNATEISFKFWDGMVDYDVGWKYDLTGNHYLRFNGGKEHQDFETKIGLIAKNVVVQFVKEKGPVDKEKHMFYTTVGEGKALIFQNGDVIEGIWKKDFQSSRTKFFDKKGKEIGFIRGVIWIEAIPFGSEVVY</sequence>
<organism evidence="3 4">
    <name type="scientific">Candidatus Woesebacteria bacterium RIFCSPLOWO2_01_FULL_39_10b</name>
    <dbReference type="NCBI Taxonomy" id="1802517"/>
    <lineage>
        <taxon>Bacteria</taxon>
        <taxon>Candidatus Woeseibacteriota</taxon>
    </lineage>
</organism>
<dbReference type="Proteomes" id="UP000176404">
    <property type="component" value="Unassembled WGS sequence"/>
</dbReference>
<dbReference type="InterPro" id="IPR023158">
    <property type="entry name" value="YerB-like_sf"/>
</dbReference>
<evidence type="ECO:0000259" key="1">
    <source>
        <dbReference type="Pfam" id="PF11258"/>
    </source>
</evidence>
<feature type="domain" description="DUF3048" evidence="2">
    <location>
        <begin position="291"/>
        <end position="395"/>
    </location>
</feature>
<protein>
    <recommendedName>
        <fullName evidence="5">DUF3048 domain-containing protein</fullName>
    </recommendedName>
</protein>
<dbReference type="InterPro" id="IPR021416">
    <property type="entry name" value="DUF3048_N"/>
</dbReference>
<accession>A0A1F8BA34</accession>
<dbReference type="EMBL" id="MGHD01000003">
    <property type="protein sequence ID" value="OGM60800.1"/>
    <property type="molecule type" value="Genomic_DNA"/>
</dbReference>
<name>A0A1F8BA34_9BACT</name>
<evidence type="ECO:0000313" key="3">
    <source>
        <dbReference type="EMBL" id="OGM60800.1"/>
    </source>
</evidence>
<reference evidence="3 4" key="1">
    <citation type="journal article" date="2016" name="Nat. Commun.">
        <title>Thousands of microbial genomes shed light on interconnected biogeochemical processes in an aquifer system.</title>
        <authorList>
            <person name="Anantharaman K."/>
            <person name="Brown C.T."/>
            <person name="Hug L.A."/>
            <person name="Sharon I."/>
            <person name="Castelle C.J."/>
            <person name="Probst A.J."/>
            <person name="Thomas B.C."/>
            <person name="Singh A."/>
            <person name="Wilkins M.J."/>
            <person name="Karaoz U."/>
            <person name="Brodie E.L."/>
            <person name="Williams K.H."/>
            <person name="Hubbard S.S."/>
            <person name="Banfield J.F."/>
        </authorList>
    </citation>
    <scope>NUCLEOTIDE SEQUENCE [LARGE SCALE GENOMIC DNA]</scope>
</reference>
<dbReference type="Pfam" id="PF17479">
    <property type="entry name" value="DUF3048_C"/>
    <property type="match status" value="1"/>
</dbReference>
<comment type="caution">
    <text evidence="3">The sequence shown here is derived from an EMBL/GenBank/DDBJ whole genome shotgun (WGS) entry which is preliminary data.</text>
</comment>
<gene>
    <name evidence="3" type="ORF">A2892_02030</name>
</gene>
<dbReference type="Gene3D" id="3.50.90.10">
    <property type="entry name" value="YerB-like"/>
    <property type="match status" value="1"/>
</dbReference>
<feature type="domain" description="DUF3048" evidence="1">
    <location>
        <begin position="80"/>
        <end position="169"/>
    </location>
</feature>
<evidence type="ECO:0008006" key="5">
    <source>
        <dbReference type="Google" id="ProtNLM"/>
    </source>
</evidence>
<dbReference type="InterPro" id="IPR035328">
    <property type="entry name" value="DUF3048_C"/>
</dbReference>
<dbReference type="SUPFAM" id="SSF159774">
    <property type="entry name" value="YerB-like"/>
    <property type="match status" value="1"/>
</dbReference>